<gene>
    <name evidence="1" type="ORF">F3168_08485</name>
</gene>
<comment type="caution">
    <text evidence="1">The sequence shown here is derived from an EMBL/GenBank/DDBJ whole genome shotgun (WGS) entry which is preliminary data.</text>
</comment>
<evidence type="ECO:0000313" key="2">
    <source>
        <dbReference type="Proteomes" id="UP000481327"/>
    </source>
</evidence>
<dbReference type="AlphaFoldDB" id="A0A7C9KIH8"/>
<sequence>MMSAFQQTEQAHQLEYLKRPCFEGLTGFHDRAFQFLPDYAHWNLAEPIREKARDLFNHPEPEHEIHWHTYASHGCSSQACCVNFLLPMADKPDMLSLWVDHVLGLQGAKVVPIETRSGTDWSLAFEWFPPTDYLNEANKKGIRPRGSNSTSVDAALQFDYNGEHHLLLIEWKYIEKYGSTRTAKDIAGDPTRDKRYSNIWKRPHGPIRSDTSLKLQDFYLNPWYQLLRQQMLAYHAENDPFSGFDRATVLHISPGGNDALKRVNGAAFQDCEGSNLFEAFRNLLDPQLSDRFRSITTEAAFAPLAGWPEADWLPWLRDRYPNLFAMQAMEHNR</sequence>
<dbReference type="InterPro" id="IPR054333">
    <property type="entry name" value="REase-ARP-assoc"/>
</dbReference>
<dbReference type="Proteomes" id="UP000481327">
    <property type="component" value="Unassembled WGS sequence"/>
</dbReference>
<keyword evidence="2" id="KW-1185">Reference proteome</keyword>
<evidence type="ECO:0000313" key="1">
    <source>
        <dbReference type="EMBL" id="MQT17299.1"/>
    </source>
</evidence>
<protein>
    <submittedName>
        <fullName evidence="1">Uncharacterized protein</fullName>
    </submittedName>
</protein>
<dbReference type="Pfam" id="PF22558">
    <property type="entry name" value="REase-ARP"/>
    <property type="match status" value="1"/>
</dbReference>
<dbReference type="EMBL" id="WIOL01000003">
    <property type="protein sequence ID" value="MQT17299.1"/>
    <property type="molecule type" value="Genomic_DNA"/>
</dbReference>
<organism evidence="1 2">
    <name type="scientific">Sandarakinorhabdus fusca</name>
    <dbReference type="NCBI Taxonomy" id="1439888"/>
    <lineage>
        <taxon>Bacteria</taxon>
        <taxon>Pseudomonadati</taxon>
        <taxon>Pseudomonadota</taxon>
        <taxon>Alphaproteobacteria</taxon>
        <taxon>Sphingomonadales</taxon>
        <taxon>Sphingosinicellaceae</taxon>
        <taxon>Sandarakinorhabdus</taxon>
    </lineage>
</organism>
<reference evidence="1 2" key="1">
    <citation type="submission" date="2019-09" db="EMBL/GenBank/DDBJ databases">
        <title>Polymorphobacter sp. isolated from a lake in China.</title>
        <authorList>
            <person name="Liu Z."/>
        </authorList>
    </citation>
    <scope>NUCLEOTIDE SEQUENCE [LARGE SCALE GENOMIC DNA]</scope>
    <source>
        <strain evidence="1 2">D40P</strain>
    </source>
</reference>
<dbReference type="OrthoDB" id="1093522at2"/>
<accession>A0A7C9KIH8</accession>
<name>A0A7C9KIH8_9SPHN</name>
<proteinExistence type="predicted"/>